<protein>
    <submittedName>
        <fullName evidence="1">Uncharacterized protein</fullName>
    </submittedName>
</protein>
<accession>A0A2T3KLW6</accession>
<dbReference type="EMBL" id="PYNF01000003">
    <property type="protein sequence ID" value="PSV00647.1"/>
    <property type="molecule type" value="Genomic_DNA"/>
</dbReference>
<evidence type="ECO:0000313" key="2">
    <source>
        <dbReference type="Proteomes" id="UP000241426"/>
    </source>
</evidence>
<comment type="caution">
    <text evidence="1">The sequence shown here is derived from an EMBL/GenBank/DDBJ whole genome shotgun (WGS) entry which is preliminary data.</text>
</comment>
<dbReference type="RefSeq" id="WP_107289277.1">
    <property type="nucleotide sequence ID" value="NZ_PYNF01000003.1"/>
</dbReference>
<dbReference type="AlphaFoldDB" id="A0A2T3KLW6"/>
<dbReference type="Proteomes" id="UP000241426">
    <property type="component" value="Unassembled WGS sequence"/>
</dbReference>
<proteinExistence type="predicted"/>
<gene>
    <name evidence="1" type="ORF">C9J27_05780</name>
</gene>
<sequence>MKDKDKNPTISEIYSNILFLIKELKAMLCDNDPLNHYPLSVSTDMGAPLMFFHYKDLDVIDVASYTTKKNSYFNLGVALSCKRVDLSYLLSSYLMRLLEAIEEETPAISEIRSMVLLMKSVAPISYEFSKKKIQKSSVYKGEEDHKYSLSRKYVISGLNREFFRKRGVKNSLNVICHTQAVNVLNITLKSIENEWFSAYVNQKENTEKYAFKLVISAHLSLIETTLCELLKTARELNQ</sequence>
<name>A0A2T3KLW6_9GAMM</name>
<organism evidence="1 2">
    <name type="scientific">Photobacterium kishitanii</name>
    <dbReference type="NCBI Taxonomy" id="318456"/>
    <lineage>
        <taxon>Bacteria</taxon>
        <taxon>Pseudomonadati</taxon>
        <taxon>Pseudomonadota</taxon>
        <taxon>Gammaproteobacteria</taxon>
        <taxon>Vibrionales</taxon>
        <taxon>Vibrionaceae</taxon>
        <taxon>Photobacterium</taxon>
    </lineage>
</organism>
<evidence type="ECO:0000313" key="1">
    <source>
        <dbReference type="EMBL" id="PSV00647.1"/>
    </source>
</evidence>
<reference evidence="1 2" key="1">
    <citation type="submission" date="2018-01" db="EMBL/GenBank/DDBJ databases">
        <title>Whole genome sequencing of Histamine producing bacteria.</title>
        <authorList>
            <person name="Butler K."/>
        </authorList>
    </citation>
    <scope>NUCLEOTIDE SEQUENCE [LARGE SCALE GENOMIC DNA]</scope>
    <source>
        <strain evidence="1 2">FS-7.2</strain>
    </source>
</reference>